<dbReference type="EMBL" id="BBYR01000008">
    <property type="protein sequence ID" value="GAP34559.1"/>
    <property type="molecule type" value="Genomic_DNA"/>
</dbReference>
<dbReference type="Proteomes" id="UP000037660">
    <property type="component" value="Unassembled WGS sequence"/>
</dbReference>
<evidence type="ECO:0000256" key="2">
    <source>
        <dbReference type="ARBA" id="ARBA00022723"/>
    </source>
</evidence>
<dbReference type="InterPro" id="IPR050123">
    <property type="entry name" value="Prok_molybdopt-oxidoreductase"/>
</dbReference>
<dbReference type="Gene3D" id="2.20.25.90">
    <property type="entry name" value="ADC-like domains"/>
    <property type="match status" value="1"/>
</dbReference>
<keyword evidence="5" id="KW-0411">Iron-sulfur</keyword>
<dbReference type="GO" id="GO:0046872">
    <property type="term" value="F:metal ion binding"/>
    <property type="evidence" value="ECO:0007669"/>
    <property type="project" value="UniProtKB-KW"/>
</dbReference>
<evidence type="ECO:0000313" key="8">
    <source>
        <dbReference type="Proteomes" id="UP000037660"/>
    </source>
</evidence>
<dbReference type="OrthoDB" id="9815647at2"/>
<keyword evidence="1" id="KW-0004">4Fe-4S</keyword>
<evidence type="ECO:0000256" key="5">
    <source>
        <dbReference type="ARBA" id="ARBA00023014"/>
    </source>
</evidence>
<keyword evidence="8" id="KW-1185">Reference proteome</keyword>
<dbReference type="PANTHER" id="PTHR43105:SF9">
    <property type="entry name" value="NADPH-FE(3+) OXIDOREDUCTASE SUBUNIT ALPHA"/>
    <property type="match status" value="1"/>
</dbReference>
<dbReference type="EC" id="1.2.1.2" evidence="7"/>
<evidence type="ECO:0000259" key="6">
    <source>
        <dbReference type="PROSITE" id="PS51669"/>
    </source>
</evidence>
<dbReference type="GO" id="GO:0045333">
    <property type="term" value="P:cellular respiration"/>
    <property type="evidence" value="ECO:0007669"/>
    <property type="project" value="UniProtKB-ARBA"/>
</dbReference>
<dbReference type="InterPro" id="IPR006656">
    <property type="entry name" value="Mopterin_OxRdtase"/>
</dbReference>
<dbReference type="InterPro" id="IPR006963">
    <property type="entry name" value="Mopterin_OxRdtase_4Fe-4S_dom"/>
</dbReference>
<dbReference type="GO" id="GO:0043546">
    <property type="term" value="F:molybdopterin cofactor binding"/>
    <property type="evidence" value="ECO:0007669"/>
    <property type="project" value="InterPro"/>
</dbReference>
<dbReference type="STRING" id="1547922.ISF6_5028"/>
<feature type="domain" description="4Fe-4S Mo/W bis-MGD-type" evidence="6">
    <location>
        <begin position="22"/>
        <end position="78"/>
    </location>
</feature>
<comment type="caution">
    <text evidence="7">The sequence shown here is derived from an EMBL/GenBank/DDBJ whole genome shotgun (WGS) entry which is preliminary data.</text>
</comment>
<dbReference type="Pfam" id="PF01568">
    <property type="entry name" value="Molydop_binding"/>
    <property type="match status" value="1"/>
</dbReference>
<dbReference type="PROSITE" id="PS51669">
    <property type="entry name" value="4FE4S_MOW_BIS_MGD"/>
    <property type="match status" value="1"/>
</dbReference>
<dbReference type="Gene3D" id="3.40.228.10">
    <property type="entry name" value="Dimethylsulfoxide Reductase, domain 2"/>
    <property type="match status" value="1"/>
</dbReference>
<dbReference type="InterPro" id="IPR009010">
    <property type="entry name" value="Asp_de-COase-like_dom_sf"/>
</dbReference>
<keyword evidence="4" id="KW-0408">Iron</keyword>
<dbReference type="SUPFAM" id="SSF53706">
    <property type="entry name" value="Formate dehydrogenase/DMSO reductase, domains 1-3"/>
    <property type="match status" value="1"/>
</dbReference>
<protein>
    <submittedName>
        <fullName evidence="7">Formate dehydrogenase-O, major subunit</fullName>
        <ecNumber evidence="7">1.2.1.2</ecNumber>
    </submittedName>
</protein>
<reference evidence="7 8" key="2">
    <citation type="journal article" date="2016" name="Science">
        <title>A bacterium that degrades and assimilates poly(ethylene terephthalate).</title>
        <authorList>
            <person name="Yoshida S."/>
            <person name="Hiraga K."/>
            <person name="Takehana T."/>
            <person name="Taniguchi I."/>
            <person name="Yamaji H."/>
            <person name="Maeda Y."/>
            <person name="Toyohara K."/>
            <person name="Miyamoto K."/>
            <person name="Kimura Y."/>
            <person name="Oda K."/>
        </authorList>
    </citation>
    <scope>NUCLEOTIDE SEQUENCE [LARGE SCALE GENOMIC DNA]</scope>
    <source>
        <strain evidence="8">NBRC 110686 / TISTR 2288 / 201-F6</strain>
    </source>
</reference>
<dbReference type="PANTHER" id="PTHR43105">
    <property type="entry name" value="RESPIRATORY NITRATE REDUCTASE"/>
    <property type="match status" value="1"/>
</dbReference>
<sequence length="772" mass="82224">MAPRTPPPAGPDRSHPAEAAALRTAHRICPLCEACCGLSLTLEGERVVAVRGQSDDVFSAGYLCPKGVALKDLHEDPDRLRTPLVRRDGVLAPATWDEAWAEIARRLPPLQAAHGRDAVAVVAGNPVSHKMGLLLVLPALLKALGTRNFFSASTLDQMPRQLVNGWMYGHWLSNAVPDIDRCDWLLVIGANPVASNGSLWTVPGVRDRLRALRRRGGQLLVVDPRRTETAALADEHLAVRPGTDVFLLLGLLHTLFDEDLVRPGRLADLMQGLEAVRAAVAPFPAERMAPRCGVPADTLRRLARSLAATPRAAVYGRMGTSVQAYGSLCAWLIELLNLLTGHVDAPGGLMFPQAAAFAANTTGAPGRGRGIVTGRHRSRVAGAPEVFGELPLGCLAEEIETPGTGQVRALVTIAANPVLSAPEGERLARAFDGLDFMLSLDLYLNETSRHADVVLPARSPLEDGHWDVAFTQFSVRNHARYSPPVLAADPAHPPEWQQLLRLAAIAQGQGAAADIDALDDALAEHALRQAQAAAEAAGTPGIDAAALRAAIGRWRGPERLLDLALRCGPWGAAARGEADGLTLERVAARPAGIDLGPLAPRLPELLRTPDGRIALAPPALVADLARVAQACATEPTDTADATHPLRLIGRRDLRSNNSWMHNLPTLAKGPDRCTLQVHPDDARRAGLADGARARLVRGDQVLEVPIEWSDAVSPGVVCLPHGWGHDLPGSRLAIAAQRPGVNLNRLADGRERDPLSGNAVLTGLPVRLERVV</sequence>
<evidence type="ECO:0000256" key="3">
    <source>
        <dbReference type="ARBA" id="ARBA00023002"/>
    </source>
</evidence>
<dbReference type="RefSeq" id="WP_082367947.1">
    <property type="nucleotide sequence ID" value="NZ_BBYR01000008.1"/>
</dbReference>
<dbReference type="AlphaFoldDB" id="A0A0K8NW84"/>
<evidence type="ECO:0000256" key="1">
    <source>
        <dbReference type="ARBA" id="ARBA00022485"/>
    </source>
</evidence>
<keyword evidence="3 7" id="KW-0560">Oxidoreductase</keyword>
<dbReference type="GO" id="GO:0016491">
    <property type="term" value="F:oxidoreductase activity"/>
    <property type="evidence" value="ECO:0007669"/>
    <property type="project" value="UniProtKB-KW"/>
</dbReference>
<dbReference type="InterPro" id="IPR006657">
    <property type="entry name" value="MoPterin_dinucl-bd_dom"/>
</dbReference>
<reference evidence="8" key="1">
    <citation type="submission" date="2015-07" db="EMBL/GenBank/DDBJ databases">
        <title>Discovery of a poly(ethylene terephthalate assimilation.</title>
        <authorList>
            <person name="Yoshida S."/>
            <person name="Hiraga K."/>
            <person name="Takehana T."/>
            <person name="Taniguchi I."/>
            <person name="Yamaji H."/>
            <person name="Maeda Y."/>
            <person name="Toyohara K."/>
            <person name="Miyamoto K."/>
            <person name="Kimura Y."/>
            <person name="Oda K."/>
        </authorList>
    </citation>
    <scope>NUCLEOTIDE SEQUENCE [LARGE SCALE GENOMIC DNA]</scope>
    <source>
        <strain evidence="8">NBRC 110686 / TISTR 2288 / 201-F6</strain>
    </source>
</reference>
<dbReference type="Pfam" id="PF00384">
    <property type="entry name" value="Molybdopterin"/>
    <property type="match status" value="1"/>
</dbReference>
<evidence type="ECO:0000256" key="4">
    <source>
        <dbReference type="ARBA" id="ARBA00023004"/>
    </source>
</evidence>
<evidence type="ECO:0000313" key="7">
    <source>
        <dbReference type="EMBL" id="GAP34559.1"/>
    </source>
</evidence>
<organism evidence="7 8">
    <name type="scientific">Piscinibacter sakaiensis</name>
    <name type="common">Ideonella sakaiensis</name>
    <dbReference type="NCBI Taxonomy" id="1547922"/>
    <lineage>
        <taxon>Bacteria</taxon>
        <taxon>Pseudomonadati</taxon>
        <taxon>Pseudomonadota</taxon>
        <taxon>Betaproteobacteria</taxon>
        <taxon>Burkholderiales</taxon>
        <taxon>Sphaerotilaceae</taxon>
        <taxon>Piscinibacter</taxon>
    </lineage>
</organism>
<dbReference type="GO" id="GO:0016020">
    <property type="term" value="C:membrane"/>
    <property type="evidence" value="ECO:0007669"/>
    <property type="project" value="TreeGrafter"/>
</dbReference>
<proteinExistence type="predicted"/>
<gene>
    <name evidence="7" type="ORF">ISF6_5028</name>
</gene>
<name>A0A0K8NW84_PISS1</name>
<dbReference type="SMART" id="SM00926">
    <property type="entry name" value="Molybdop_Fe4S4"/>
    <property type="match status" value="1"/>
</dbReference>
<dbReference type="Gene3D" id="3.40.50.740">
    <property type="match status" value="1"/>
</dbReference>
<dbReference type="Gene3D" id="2.40.40.20">
    <property type="match status" value="1"/>
</dbReference>
<accession>A0A0K8NW84</accession>
<keyword evidence="2" id="KW-0479">Metal-binding</keyword>
<dbReference type="Pfam" id="PF04879">
    <property type="entry name" value="Molybdop_Fe4S4"/>
    <property type="match status" value="1"/>
</dbReference>
<dbReference type="GO" id="GO:0051539">
    <property type="term" value="F:4 iron, 4 sulfur cluster binding"/>
    <property type="evidence" value="ECO:0007669"/>
    <property type="project" value="UniProtKB-KW"/>
</dbReference>
<dbReference type="SUPFAM" id="SSF50692">
    <property type="entry name" value="ADC-like"/>
    <property type="match status" value="1"/>
</dbReference>
<dbReference type="GO" id="GO:1990204">
    <property type="term" value="C:oxidoreductase complex"/>
    <property type="evidence" value="ECO:0007669"/>
    <property type="project" value="UniProtKB-ARBA"/>
</dbReference>